<evidence type="ECO:0000313" key="2">
    <source>
        <dbReference type="Proteomes" id="UP000814128"/>
    </source>
</evidence>
<gene>
    <name evidence="1" type="ORF">K488DRAFT_75232</name>
</gene>
<sequence>MLVQARTSSISMLPLDIMERVFDELEFRTDLLSLALTCSAMRSVIIPTHLDRFQIVIASIHDVEFFVDATLDPGFALRIRDLTLVNELNPSSLERRELPLLNQVHVDGWDGHVPSTDWCLKTSHMRTLNVSFVFPPGAAAWSSFCECLLRSPLLEELTLPTFAWPHDSQDLMTRQPLPHLSALRRFTVHSITGYGMMIRVLEFLEDHPGIEDLRWEAGGFSGSIFERFASSRLALPNLKRLRDTTAPAAFLQFLLLPKARFSLRLEALELGFNGTFPLSLLEAVHPDSLRVLRLSYLDSYHTLRELSKMFPRVEALTLPSQGAMSRMTPSFTKRVIRTTFVKLIGASQRSLCYPFLQDVCTLFPRLRRFRGTDFSGVVAYHGLTTKDDGDIYFSIYKLTKACRNDARRTLVSLHRRFPQLEAVDGWVIRDGDPVIFADTARTINSWRRFAGVRFKVTLKKDTISAAYAVDPYGNIC</sequence>
<reference evidence="1" key="2">
    <citation type="journal article" date="2022" name="New Phytol.">
        <title>Evolutionary transition to the ectomycorrhizal habit in the genomes of a hyperdiverse lineage of mushroom-forming fungi.</title>
        <authorList>
            <person name="Looney B."/>
            <person name="Miyauchi S."/>
            <person name="Morin E."/>
            <person name="Drula E."/>
            <person name="Courty P.E."/>
            <person name="Kohler A."/>
            <person name="Kuo A."/>
            <person name="LaButti K."/>
            <person name="Pangilinan J."/>
            <person name="Lipzen A."/>
            <person name="Riley R."/>
            <person name="Andreopoulos W."/>
            <person name="He G."/>
            <person name="Johnson J."/>
            <person name="Nolan M."/>
            <person name="Tritt A."/>
            <person name="Barry K.W."/>
            <person name="Grigoriev I.V."/>
            <person name="Nagy L.G."/>
            <person name="Hibbett D."/>
            <person name="Henrissat B."/>
            <person name="Matheny P.B."/>
            <person name="Labbe J."/>
            <person name="Martin F.M."/>
        </authorList>
    </citation>
    <scope>NUCLEOTIDE SEQUENCE</scope>
    <source>
        <strain evidence="1">EC-137</strain>
    </source>
</reference>
<evidence type="ECO:0000313" key="1">
    <source>
        <dbReference type="EMBL" id="KAI0026582.1"/>
    </source>
</evidence>
<comment type="caution">
    <text evidence="1">The sequence shown here is derived from an EMBL/GenBank/DDBJ whole genome shotgun (WGS) entry which is preliminary data.</text>
</comment>
<dbReference type="EMBL" id="MU274369">
    <property type="protein sequence ID" value="KAI0026582.1"/>
    <property type="molecule type" value="Genomic_DNA"/>
</dbReference>
<proteinExistence type="predicted"/>
<name>A0ACB8Q4L3_9AGAM</name>
<accession>A0ACB8Q4L3</accession>
<protein>
    <submittedName>
        <fullName evidence="1">Uncharacterized protein</fullName>
    </submittedName>
</protein>
<keyword evidence="2" id="KW-1185">Reference proteome</keyword>
<organism evidence="1 2">
    <name type="scientific">Vararia minispora EC-137</name>
    <dbReference type="NCBI Taxonomy" id="1314806"/>
    <lineage>
        <taxon>Eukaryota</taxon>
        <taxon>Fungi</taxon>
        <taxon>Dikarya</taxon>
        <taxon>Basidiomycota</taxon>
        <taxon>Agaricomycotina</taxon>
        <taxon>Agaricomycetes</taxon>
        <taxon>Russulales</taxon>
        <taxon>Lachnocladiaceae</taxon>
        <taxon>Vararia</taxon>
    </lineage>
</organism>
<dbReference type="Proteomes" id="UP000814128">
    <property type="component" value="Unassembled WGS sequence"/>
</dbReference>
<reference evidence="1" key="1">
    <citation type="submission" date="2021-02" db="EMBL/GenBank/DDBJ databases">
        <authorList>
            <consortium name="DOE Joint Genome Institute"/>
            <person name="Ahrendt S."/>
            <person name="Looney B.P."/>
            <person name="Miyauchi S."/>
            <person name="Morin E."/>
            <person name="Drula E."/>
            <person name="Courty P.E."/>
            <person name="Chicoki N."/>
            <person name="Fauchery L."/>
            <person name="Kohler A."/>
            <person name="Kuo A."/>
            <person name="Labutti K."/>
            <person name="Pangilinan J."/>
            <person name="Lipzen A."/>
            <person name="Riley R."/>
            <person name="Andreopoulos W."/>
            <person name="He G."/>
            <person name="Johnson J."/>
            <person name="Barry K.W."/>
            <person name="Grigoriev I.V."/>
            <person name="Nagy L."/>
            <person name="Hibbett D."/>
            <person name="Henrissat B."/>
            <person name="Matheny P.B."/>
            <person name="Labbe J."/>
            <person name="Martin F."/>
        </authorList>
    </citation>
    <scope>NUCLEOTIDE SEQUENCE</scope>
    <source>
        <strain evidence="1">EC-137</strain>
    </source>
</reference>